<feature type="domain" description="Cytidyltransferase-like" evidence="2">
    <location>
        <begin position="211"/>
        <end position="397"/>
    </location>
</feature>
<gene>
    <name evidence="3" type="ORF">B0I36DRAFT_253026</name>
</gene>
<keyword evidence="4" id="KW-1185">Reference proteome</keyword>
<dbReference type="PANTHER" id="PTHR10695">
    <property type="entry name" value="DEPHOSPHO-COA KINASE-RELATED"/>
    <property type="match status" value="1"/>
</dbReference>
<evidence type="ECO:0000256" key="1">
    <source>
        <dbReference type="SAM" id="MobiDB-lite"/>
    </source>
</evidence>
<feature type="region of interest" description="Disordered" evidence="1">
    <location>
        <begin position="378"/>
        <end position="403"/>
    </location>
</feature>
<evidence type="ECO:0000313" key="4">
    <source>
        <dbReference type="Proteomes" id="UP000756346"/>
    </source>
</evidence>
<dbReference type="SUPFAM" id="SSF52374">
    <property type="entry name" value="Nucleotidylyl transferase"/>
    <property type="match status" value="1"/>
</dbReference>
<dbReference type="OrthoDB" id="330671at2759"/>
<dbReference type="EMBL" id="JAGTJQ010000011">
    <property type="protein sequence ID" value="KAH7018545.1"/>
    <property type="molecule type" value="Genomic_DNA"/>
</dbReference>
<dbReference type="Pfam" id="PF01467">
    <property type="entry name" value="CTP_transf_like"/>
    <property type="match status" value="1"/>
</dbReference>
<reference evidence="3" key="1">
    <citation type="journal article" date="2021" name="Nat. Commun.">
        <title>Genetic determinants of endophytism in the Arabidopsis root mycobiome.</title>
        <authorList>
            <person name="Mesny F."/>
            <person name="Miyauchi S."/>
            <person name="Thiergart T."/>
            <person name="Pickel B."/>
            <person name="Atanasova L."/>
            <person name="Karlsson M."/>
            <person name="Huettel B."/>
            <person name="Barry K.W."/>
            <person name="Haridas S."/>
            <person name="Chen C."/>
            <person name="Bauer D."/>
            <person name="Andreopoulos W."/>
            <person name="Pangilinan J."/>
            <person name="LaButti K."/>
            <person name="Riley R."/>
            <person name="Lipzen A."/>
            <person name="Clum A."/>
            <person name="Drula E."/>
            <person name="Henrissat B."/>
            <person name="Kohler A."/>
            <person name="Grigoriev I.V."/>
            <person name="Martin F.M."/>
            <person name="Hacquard S."/>
        </authorList>
    </citation>
    <scope>NUCLEOTIDE SEQUENCE</scope>
    <source>
        <strain evidence="3">MPI-CAGE-CH-0230</strain>
    </source>
</reference>
<proteinExistence type="predicted"/>
<dbReference type="InterPro" id="IPR004821">
    <property type="entry name" value="Cyt_trans-like"/>
</dbReference>
<dbReference type="GO" id="GO:0015937">
    <property type="term" value="P:coenzyme A biosynthetic process"/>
    <property type="evidence" value="ECO:0007669"/>
    <property type="project" value="TreeGrafter"/>
</dbReference>
<keyword evidence="3" id="KW-0548">Nucleotidyltransferase</keyword>
<accession>A0A9P8XUD7</accession>
<evidence type="ECO:0000313" key="3">
    <source>
        <dbReference type="EMBL" id="KAH7018545.1"/>
    </source>
</evidence>
<dbReference type="PANTHER" id="PTHR10695:SF46">
    <property type="entry name" value="BIFUNCTIONAL COENZYME A SYNTHASE-RELATED"/>
    <property type="match status" value="1"/>
</dbReference>
<dbReference type="GeneID" id="70180270"/>
<dbReference type="Proteomes" id="UP000756346">
    <property type="component" value="Unassembled WGS sequence"/>
</dbReference>
<dbReference type="GO" id="GO:0016779">
    <property type="term" value="F:nucleotidyltransferase activity"/>
    <property type="evidence" value="ECO:0007669"/>
    <property type="project" value="UniProtKB-KW"/>
</dbReference>
<name>A0A9P8XUD7_9PEZI</name>
<keyword evidence="3" id="KW-0808">Transferase</keyword>
<evidence type="ECO:0000259" key="2">
    <source>
        <dbReference type="Pfam" id="PF01467"/>
    </source>
</evidence>
<dbReference type="RefSeq" id="XP_046006812.1">
    <property type="nucleotide sequence ID" value="XM_046150724.1"/>
</dbReference>
<dbReference type="AlphaFoldDB" id="A0A9P8XUD7"/>
<feature type="compositionally biased region" description="Basic residues" evidence="1">
    <location>
        <begin position="394"/>
        <end position="403"/>
    </location>
</feature>
<dbReference type="GO" id="GO:0004140">
    <property type="term" value="F:dephospho-CoA kinase activity"/>
    <property type="evidence" value="ECO:0007669"/>
    <property type="project" value="TreeGrafter"/>
</dbReference>
<protein>
    <submittedName>
        <fullName evidence="3">Cytidylyltransferase</fullName>
    </submittedName>
</protein>
<dbReference type="Gene3D" id="3.40.50.620">
    <property type="entry name" value="HUPs"/>
    <property type="match status" value="1"/>
</dbReference>
<sequence>MASPKGRPSLLLLPAPPNPADRLALNAAYRPPLTSAITKLQNKQAGATLVIVVAAPFLLPGASSGESTVSWADAQHLVAGLYSIISVICAKHDIATEVNAGPGSVDARVILVDHEVGSQHGQAKPFIRHNGTIVTDLETFAATHHSWDRIFHVDNEQGYELLSSFQRLAEGRKTLRQDQLVVIEGGVTLNLQAAQAERTAPQTKTVPIVCLGGTFDHLHPGHKLLLTAAVFLLKVPRQQSSKPCRFIVGITGDELLKQKKYAEFVQSWDLRATHVLKFLNSLLQVSDDGDPETEEPKTIAEDGRMTGIFRNGTIEVECVMIQDAFGPTTRQQEMDVLVVSGETRAGGNAVNTERQKLGWHPLEIFEVDVLDAEEISDTPTKTEDYSTKISSTAIRRKKAESRI</sequence>
<comment type="caution">
    <text evidence="3">The sequence shown here is derived from an EMBL/GenBank/DDBJ whole genome shotgun (WGS) entry which is preliminary data.</text>
</comment>
<dbReference type="InterPro" id="IPR014729">
    <property type="entry name" value="Rossmann-like_a/b/a_fold"/>
</dbReference>
<organism evidence="3 4">
    <name type="scientific">Microdochium trichocladiopsis</name>
    <dbReference type="NCBI Taxonomy" id="1682393"/>
    <lineage>
        <taxon>Eukaryota</taxon>
        <taxon>Fungi</taxon>
        <taxon>Dikarya</taxon>
        <taxon>Ascomycota</taxon>
        <taxon>Pezizomycotina</taxon>
        <taxon>Sordariomycetes</taxon>
        <taxon>Xylariomycetidae</taxon>
        <taxon>Xylariales</taxon>
        <taxon>Microdochiaceae</taxon>
        <taxon>Microdochium</taxon>
    </lineage>
</organism>